<feature type="domain" description="Ribosomal eL28/Mak16" evidence="4">
    <location>
        <begin position="102"/>
        <end position="214"/>
    </location>
</feature>
<dbReference type="InterPro" id="IPR029069">
    <property type="entry name" value="HotDog_dom_sf"/>
</dbReference>
<protein>
    <recommendedName>
        <fullName evidence="8">Thioesterase domain-containing protein</fullName>
    </recommendedName>
</protein>
<comment type="caution">
    <text evidence="6">The sequence shown here is derived from an EMBL/GenBank/DDBJ whole genome shotgun (WGS) entry which is preliminary data.</text>
</comment>
<dbReference type="InterPro" id="IPR029004">
    <property type="entry name" value="Ribosomal_eL28/Mak16"/>
</dbReference>
<dbReference type="EMBL" id="JAACJL010000057">
    <property type="protein sequence ID" value="KAF4612403.1"/>
    <property type="molecule type" value="Genomic_DNA"/>
</dbReference>
<sequence length="238" mass="26228">MGEQNLKARRRGDYVFFLEYRTRWSDNDQYSHINNAVYYHFFDSIINTYLIEKCGLDPKSSPLIGLVVSSYCQFFFPLSFPQVLELGLRVNNLGNSSVSYEKNNSFIVNRVPEGPVFSKEPGNLRNLNSFKYSGLANSKTIDVQEKAGSIKIVTRKVKASPHAVASAYATTSVRPRSGGRRALGIAAATAKRSYRPDLRTRSTAAALARVSALIAAQQEKKAAPAKKVRGKKAVAASA</sequence>
<dbReference type="GO" id="GO:0006412">
    <property type="term" value="P:translation"/>
    <property type="evidence" value="ECO:0007669"/>
    <property type="project" value="InterPro"/>
</dbReference>
<comment type="similarity">
    <text evidence="1">Belongs to the eukaryotic ribosomal protein eL28 family.</text>
</comment>
<dbReference type="SUPFAM" id="SSF54637">
    <property type="entry name" value="Thioesterase/thiol ester dehydrase-isomerase"/>
    <property type="match status" value="1"/>
</dbReference>
<dbReference type="Pfam" id="PF01778">
    <property type="entry name" value="Ribosomal_L28e"/>
    <property type="match status" value="1"/>
</dbReference>
<dbReference type="InterPro" id="IPR006683">
    <property type="entry name" value="Thioestr_dom"/>
</dbReference>
<evidence type="ECO:0000313" key="6">
    <source>
        <dbReference type="EMBL" id="KAF4612403.1"/>
    </source>
</evidence>
<dbReference type="PANTHER" id="PTHR10544">
    <property type="entry name" value="60S RIBOSOMAL PROTEIN L28"/>
    <property type="match status" value="1"/>
</dbReference>
<dbReference type="CDD" id="cd00586">
    <property type="entry name" value="4HBT"/>
    <property type="match status" value="1"/>
</dbReference>
<organism evidence="6 7">
    <name type="scientific">Agrocybe pediades</name>
    <dbReference type="NCBI Taxonomy" id="84607"/>
    <lineage>
        <taxon>Eukaryota</taxon>
        <taxon>Fungi</taxon>
        <taxon>Dikarya</taxon>
        <taxon>Basidiomycota</taxon>
        <taxon>Agaricomycotina</taxon>
        <taxon>Agaricomycetes</taxon>
        <taxon>Agaricomycetidae</taxon>
        <taxon>Agaricales</taxon>
        <taxon>Agaricineae</taxon>
        <taxon>Strophariaceae</taxon>
        <taxon>Agrocybe</taxon>
    </lineage>
</organism>
<evidence type="ECO:0000313" key="7">
    <source>
        <dbReference type="Proteomes" id="UP000521872"/>
    </source>
</evidence>
<reference evidence="6 7" key="1">
    <citation type="submission" date="2019-12" db="EMBL/GenBank/DDBJ databases">
        <authorList>
            <person name="Floudas D."/>
            <person name="Bentzer J."/>
            <person name="Ahren D."/>
            <person name="Johansson T."/>
            <person name="Persson P."/>
            <person name="Tunlid A."/>
        </authorList>
    </citation>
    <scope>NUCLEOTIDE SEQUENCE [LARGE SCALE GENOMIC DNA]</scope>
    <source>
        <strain evidence="6 7">CBS 102.39</strain>
    </source>
</reference>
<proteinExistence type="inferred from homology"/>
<dbReference type="Pfam" id="PF03061">
    <property type="entry name" value="4HBT"/>
    <property type="match status" value="1"/>
</dbReference>
<keyword evidence="2" id="KW-0689">Ribosomal protein</keyword>
<dbReference type="GO" id="GO:1990904">
    <property type="term" value="C:ribonucleoprotein complex"/>
    <property type="evidence" value="ECO:0007669"/>
    <property type="project" value="UniProtKB-KW"/>
</dbReference>
<dbReference type="Gene3D" id="3.10.129.10">
    <property type="entry name" value="Hotdog Thioesterase"/>
    <property type="match status" value="1"/>
</dbReference>
<evidence type="ECO:0000256" key="2">
    <source>
        <dbReference type="ARBA" id="ARBA00022980"/>
    </source>
</evidence>
<gene>
    <name evidence="6" type="ORF">D9613_004291</name>
</gene>
<evidence type="ECO:0008006" key="8">
    <source>
        <dbReference type="Google" id="ProtNLM"/>
    </source>
</evidence>
<dbReference type="Proteomes" id="UP000521872">
    <property type="component" value="Unassembled WGS sequence"/>
</dbReference>
<evidence type="ECO:0000256" key="1">
    <source>
        <dbReference type="ARBA" id="ARBA00007926"/>
    </source>
</evidence>
<evidence type="ECO:0000259" key="5">
    <source>
        <dbReference type="Pfam" id="PF03061"/>
    </source>
</evidence>
<keyword evidence="7" id="KW-1185">Reference proteome</keyword>
<dbReference type="GO" id="GO:0005840">
    <property type="term" value="C:ribosome"/>
    <property type="evidence" value="ECO:0007669"/>
    <property type="project" value="UniProtKB-KW"/>
</dbReference>
<evidence type="ECO:0000256" key="3">
    <source>
        <dbReference type="ARBA" id="ARBA00023274"/>
    </source>
</evidence>
<dbReference type="InterPro" id="IPR002672">
    <property type="entry name" value="Ribosomal_eL28"/>
</dbReference>
<dbReference type="AlphaFoldDB" id="A0A8H4VJS0"/>
<evidence type="ECO:0000259" key="4">
    <source>
        <dbReference type="Pfam" id="PF01778"/>
    </source>
</evidence>
<dbReference type="Gene3D" id="3.30.390.110">
    <property type="match status" value="1"/>
</dbReference>
<name>A0A8H4VJS0_9AGAR</name>
<feature type="domain" description="Thioesterase" evidence="5">
    <location>
        <begin position="31"/>
        <end position="101"/>
    </location>
</feature>
<accession>A0A8H4VJS0</accession>
<dbReference type="GO" id="GO:0003735">
    <property type="term" value="F:structural constituent of ribosome"/>
    <property type="evidence" value="ECO:0007669"/>
    <property type="project" value="InterPro"/>
</dbReference>
<keyword evidence="3" id="KW-0687">Ribonucleoprotein</keyword>